<protein>
    <submittedName>
        <fullName evidence="2">Uncharacterized protein</fullName>
    </submittedName>
</protein>
<name>A0A934IRC6_9HYPH</name>
<feature type="signal peptide" evidence="1">
    <location>
        <begin position="1"/>
        <end position="20"/>
    </location>
</feature>
<keyword evidence="3" id="KW-1185">Reference proteome</keyword>
<reference evidence="2" key="1">
    <citation type="submission" date="2020-12" db="EMBL/GenBank/DDBJ databases">
        <title>Devosia sp. MSA67 isolated from Mo River.</title>
        <authorList>
            <person name="Ma F."/>
            <person name="Zi Z."/>
        </authorList>
    </citation>
    <scope>NUCLEOTIDE SEQUENCE</scope>
    <source>
        <strain evidence="2">MSA67</strain>
    </source>
</reference>
<comment type="caution">
    <text evidence="2">The sequence shown here is derived from an EMBL/GenBank/DDBJ whole genome shotgun (WGS) entry which is preliminary data.</text>
</comment>
<evidence type="ECO:0000313" key="2">
    <source>
        <dbReference type="EMBL" id="MBJ3783771.1"/>
    </source>
</evidence>
<accession>A0A934IRC6</accession>
<dbReference type="Proteomes" id="UP000602124">
    <property type="component" value="Unassembled WGS sequence"/>
</dbReference>
<evidence type="ECO:0000256" key="1">
    <source>
        <dbReference type="SAM" id="SignalP"/>
    </source>
</evidence>
<feature type="chain" id="PRO_5037335551" evidence="1">
    <location>
        <begin position="21"/>
        <end position="289"/>
    </location>
</feature>
<gene>
    <name evidence="2" type="ORF">JEQ47_03470</name>
</gene>
<dbReference type="RefSeq" id="WP_198874993.1">
    <property type="nucleotide sequence ID" value="NZ_JAEKMH010000001.1"/>
</dbReference>
<proteinExistence type="predicted"/>
<keyword evidence="1" id="KW-0732">Signal</keyword>
<dbReference type="AlphaFoldDB" id="A0A934IRC6"/>
<evidence type="ECO:0000313" key="3">
    <source>
        <dbReference type="Proteomes" id="UP000602124"/>
    </source>
</evidence>
<organism evidence="2 3">
    <name type="scientific">Devosia sediminis</name>
    <dbReference type="NCBI Taxonomy" id="2798801"/>
    <lineage>
        <taxon>Bacteria</taxon>
        <taxon>Pseudomonadati</taxon>
        <taxon>Pseudomonadota</taxon>
        <taxon>Alphaproteobacteria</taxon>
        <taxon>Hyphomicrobiales</taxon>
        <taxon>Devosiaceae</taxon>
        <taxon>Devosia</taxon>
    </lineage>
</organism>
<dbReference type="EMBL" id="JAEKMH010000001">
    <property type="protein sequence ID" value="MBJ3783771.1"/>
    <property type="molecule type" value="Genomic_DNA"/>
</dbReference>
<sequence>MRFWLFVPGLTLALSGMAHGQTDHFAGNDRVSLHVQITLDGSDRKDLPNGVEWFAITAHRELDLTYSLVDVGMDGVPIVGGVREGAVSDEMKDLEASLAECGENQICLAGVMMQFAQSGQGGTNPFEAMTGMQPGRYRNFAGDRAGTCAEGRVVVSDVLEGVVIPPPNPAVAYNFTRKGQLDLPQSDASMADGICGAEVTLDVATGAVSLRLPLGAITVPVTMGPGAFTHESGVAFAEGNATVELLDQASSGTGAFSGETPIRIGSASHNSGQVGAGLSGRLHWSLVVE</sequence>